<dbReference type="SUPFAM" id="SSF54523">
    <property type="entry name" value="Pili subunits"/>
    <property type="match status" value="1"/>
</dbReference>
<dbReference type="AlphaFoldDB" id="F2G221"/>
<dbReference type="KEGG" id="amc:MADE_1012590"/>
<dbReference type="Pfam" id="PF07963">
    <property type="entry name" value="N_methyl"/>
    <property type="match status" value="1"/>
</dbReference>
<evidence type="ECO:0000256" key="8">
    <source>
        <dbReference type="ARBA" id="ARBA00023136"/>
    </source>
</evidence>
<proteinExistence type="inferred from homology"/>
<keyword evidence="7 11" id="KW-1133">Transmembrane helix</keyword>
<dbReference type="HOGENOM" id="CLU_084761_4_1_6"/>
<accession>F2G221</accession>
<evidence type="ECO:0000256" key="5">
    <source>
        <dbReference type="ARBA" id="ARBA00022519"/>
    </source>
</evidence>
<comment type="similarity">
    <text evidence="9">Belongs to the GSP H family.</text>
</comment>
<evidence type="ECO:0000256" key="1">
    <source>
        <dbReference type="ARBA" id="ARBA00004377"/>
    </source>
</evidence>
<dbReference type="InterPro" id="IPR045584">
    <property type="entry name" value="Pilin-like"/>
</dbReference>
<name>F2G221_ALTMD</name>
<dbReference type="InterPro" id="IPR012902">
    <property type="entry name" value="N_methyl_site"/>
</dbReference>
<dbReference type="Gene3D" id="3.55.40.10">
    <property type="entry name" value="minor pseudopilin epsh domain"/>
    <property type="match status" value="1"/>
</dbReference>
<dbReference type="NCBIfam" id="TIGR02532">
    <property type="entry name" value="IV_pilin_GFxxxE"/>
    <property type="match status" value="1"/>
</dbReference>
<dbReference type="GO" id="GO:0015628">
    <property type="term" value="P:protein secretion by the type II secretion system"/>
    <property type="evidence" value="ECO:0007669"/>
    <property type="project" value="InterPro"/>
</dbReference>
<evidence type="ECO:0000259" key="12">
    <source>
        <dbReference type="Pfam" id="PF12019"/>
    </source>
</evidence>
<evidence type="ECO:0000313" key="13">
    <source>
        <dbReference type="EMBL" id="AEA98654.1"/>
    </source>
</evidence>
<evidence type="ECO:0000256" key="3">
    <source>
        <dbReference type="ARBA" id="ARBA00022475"/>
    </source>
</evidence>
<dbReference type="Proteomes" id="UP000001870">
    <property type="component" value="Chromosome"/>
</dbReference>
<dbReference type="GO" id="GO:0015627">
    <property type="term" value="C:type II protein secretion system complex"/>
    <property type="evidence" value="ECO:0007669"/>
    <property type="project" value="InterPro"/>
</dbReference>
<evidence type="ECO:0000256" key="7">
    <source>
        <dbReference type="ARBA" id="ARBA00022989"/>
    </source>
</evidence>
<evidence type="ECO:0000313" key="14">
    <source>
        <dbReference type="Proteomes" id="UP000001870"/>
    </source>
</evidence>
<feature type="domain" description="General secretion pathway GspH" evidence="12">
    <location>
        <begin position="63"/>
        <end position="166"/>
    </location>
</feature>
<dbReference type="InterPro" id="IPR022346">
    <property type="entry name" value="T2SS_GspH"/>
</dbReference>
<reference evidence="13 14" key="1">
    <citation type="journal article" date="2008" name="ISME J.">
        <title>Comparative genomics of two ecotypes of the marine planktonic copiotroph Alteromonas macleodii suggests alternative lifestyles associated with different kinds of particulate organic matter.</title>
        <authorList>
            <person name="Ivars-Martinez E."/>
            <person name="Martin-Cuadrado A.B."/>
            <person name="D'Auria G."/>
            <person name="Mira A."/>
            <person name="Ferriera S."/>
            <person name="Johnson J."/>
            <person name="Friedman R."/>
            <person name="Rodriguez-Valera F."/>
        </authorList>
    </citation>
    <scope>NUCLEOTIDE SEQUENCE [LARGE SCALE GENOMIC DNA]</scope>
    <source>
        <strain evidence="14">DSM 17117 / CIP 110805 / LMG 28347 / Deep ecotype</strain>
    </source>
</reference>
<dbReference type="Pfam" id="PF12019">
    <property type="entry name" value="GspH"/>
    <property type="match status" value="1"/>
</dbReference>
<sequence>MKISVQIMTTQRQIKRPHPALTQAGLTLLEMLVAVAVLAIILTTVAPGIQNIIIKNRITADLNNLSAVAQRARFTAVDEQTSVTLCPTTNYTACTNNWKNAKMVFVDANGNGSRDNSEALIIASDPLNTANAVYGITGSLVFDEQGGINRAATITLCPSDNNADYASALLLSLYGRISVAVDSNGDDIKEDLAGDDLACS</sequence>
<dbReference type="GO" id="GO:0005886">
    <property type="term" value="C:plasma membrane"/>
    <property type="evidence" value="ECO:0007669"/>
    <property type="project" value="UniProtKB-SubCell"/>
</dbReference>
<evidence type="ECO:0000256" key="11">
    <source>
        <dbReference type="SAM" id="Phobius"/>
    </source>
</evidence>
<keyword evidence="14" id="KW-1185">Reference proteome</keyword>
<keyword evidence="4" id="KW-0488">Methylation</keyword>
<keyword evidence="6 11" id="KW-0812">Transmembrane</keyword>
<gene>
    <name evidence="13" type="ordered locus">MADE_1012590</name>
</gene>
<keyword evidence="3" id="KW-1003">Cell membrane</keyword>
<feature type="transmembrane region" description="Helical" evidence="11">
    <location>
        <begin position="21"/>
        <end position="42"/>
    </location>
</feature>
<keyword evidence="5" id="KW-0997">Cell inner membrane</keyword>
<protein>
    <recommendedName>
        <fullName evidence="2">Type II secretion system protein H</fullName>
    </recommendedName>
    <alternativeName>
        <fullName evidence="10">General secretion pathway protein H</fullName>
    </alternativeName>
</protein>
<comment type="subcellular location">
    <subcellularLocation>
        <location evidence="1">Cell inner membrane</location>
        <topology evidence="1">Single-pass membrane protein</topology>
    </subcellularLocation>
</comment>
<organism evidence="13 14">
    <name type="scientific">Alteromonas mediterranea (strain DSM 17117 / CIP 110805 / LMG 28347 / Deep ecotype)</name>
    <dbReference type="NCBI Taxonomy" id="1774373"/>
    <lineage>
        <taxon>Bacteria</taxon>
        <taxon>Pseudomonadati</taxon>
        <taxon>Pseudomonadota</taxon>
        <taxon>Gammaproteobacteria</taxon>
        <taxon>Alteromonadales</taxon>
        <taxon>Alteromonadaceae</taxon>
        <taxon>Alteromonas/Salinimonas group</taxon>
        <taxon>Alteromonas</taxon>
    </lineage>
</organism>
<evidence type="ECO:0000256" key="2">
    <source>
        <dbReference type="ARBA" id="ARBA00021549"/>
    </source>
</evidence>
<evidence type="ECO:0000256" key="6">
    <source>
        <dbReference type="ARBA" id="ARBA00022692"/>
    </source>
</evidence>
<evidence type="ECO:0000256" key="9">
    <source>
        <dbReference type="ARBA" id="ARBA00025772"/>
    </source>
</evidence>
<evidence type="ECO:0000256" key="10">
    <source>
        <dbReference type="ARBA" id="ARBA00030775"/>
    </source>
</evidence>
<dbReference type="PROSITE" id="PS00409">
    <property type="entry name" value="PROKAR_NTER_METHYL"/>
    <property type="match status" value="1"/>
</dbReference>
<keyword evidence="8 11" id="KW-0472">Membrane</keyword>
<reference evidence="13 14" key="2">
    <citation type="journal article" date="2015" name="Antonie Van Leeuwenhoek">
        <title>Ecophysiological diversity of a novel member of the genus Alteromonas, and description of Alteromonas mediterranea sp. nov.</title>
        <authorList>
            <person name="Ivanova E.P."/>
            <person name="Lopez-Perez M."/>
            <person name="Zabalos M."/>
            <person name="Nguyen S.H."/>
            <person name="Webb H.K."/>
            <person name="Ryan J."/>
            <person name="Lagutin K."/>
            <person name="Vyssotski M."/>
            <person name="Crawford R.J."/>
            <person name="Rodriguez-Valera F."/>
        </authorList>
    </citation>
    <scope>NUCLEOTIDE SEQUENCE [LARGE SCALE GENOMIC DNA]</scope>
    <source>
        <strain evidence="14">DSM 17117 / CIP 110805 / LMG 28347 / Deep ecotype</strain>
    </source>
</reference>
<dbReference type="EMBL" id="CP001103">
    <property type="protein sequence ID" value="AEA98654.1"/>
    <property type="molecule type" value="Genomic_DNA"/>
</dbReference>
<evidence type="ECO:0000256" key="4">
    <source>
        <dbReference type="ARBA" id="ARBA00022481"/>
    </source>
</evidence>